<dbReference type="EMBL" id="GG662855">
    <property type="protein sequence ID" value="EAR87132.2"/>
    <property type="molecule type" value="Genomic_DNA"/>
</dbReference>
<dbReference type="AlphaFoldDB" id="Q22PH7"/>
<dbReference type="Proteomes" id="UP000009168">
    <property type="component" value="Unassembled WGS sequence"/>
</dbReference>
<dbReference type="KEGG" id="tet:TTHERM_00361670"/>
<organism evidence="1 2">
    <name type="scientific">Tetrahymena thermophila (strain SB210)</name>
    <dbReference type="NCBI Taxonomy" id="312017"/>
    <lineage>
        <taxon>Eukaryota</taxon>
        <taxon>Sar</taxon>
        <taxon>Alveolata</taxon>
        <taxon>Ciliophora</taxon>
        <taxon>Intramacronucleata</taxon>
        <taxon>Oligohymenophorea</taxon>
        <taxon>Hymenostomatida</taxon>
        <taxon>Tetrahymenina</taxon>
        <taxon>Tetrahymenidae</taxon>
        <taxon>Tetrahymena</taxon>
    </lineage>
</organism>
<gene>
    <name evidence="1" type="ORF">TTHERM_00361670</name>
</gene>
<accession>Q22PH7</accession>
<dbReference type="HOGENOM" id="CLU_417717_0_0_1"/>
<reference evidence="2" key="1">
    <citation type="journal article" date="2006" name="PLoS Biol.">
        <title>Macronuclear genome sequence of the ciliate Tetrahymena thermophila, a model eukaryote.</title>
        <authorList>
            <person name="Eisen J.A."/>
            <person name="Coyne R.S."/>
            <person name="Wu M."/>
            <person name="Wu D."/>
            <person name="Thiagarajan M."/>
            <person name="Wortman J.R."/>
            <person name="Badger J.H."/>
            <person name="Ren Q."/>
            <person name="Amedeo P."/>
            <person name="Jones K.M."/>
            <person name="Tallon L.J."/>
            <person name="Delcher A.L."/>
            <person name="Salzberg S.L."/>
            <person name="Silva J.C."/>
            <person name="Haas B.J."/>
            <person name="Majoros W.H."/>
            <person name="Farzad M."/>
            <person name="Carlton J.M."/>
            <person name="Smith R.K. Jr."/>
            <person name="Garg J."/>
            <person name="Pearlman R.E."/>
            <person name="Karrer K.M."/>
            <person name="Sun L."/>
            <person name="Manning G."/>
            <person name="Elde N.C."/>
            <person name="Turkewitz A.P."/>
            <person name="Asai D.J."/>
            <person name="Wilkes D.E."/>
            <person name="Wang Y."/>
            <person name="Cai H."/>
            <person name="Collins K."/>
            <person name="Stewart B.A."/>
            <person name="Lee S.R."/>
            <person name="Wilamowska K."/>
            <person name="Weinberg Z."/>
            <person name="Ruzzo W.L."/>
            <person name="Wloga D."/>
            <person name="Gaertig J."/>
            <person name="Frankel J."/>
            <person name="Tsao C.-C."/>
            <person name="Gorovsky M.A."/>
            <person name="Keeling P.J."/>
            <person name="Waller R.F."/>
            <person name="Patron N.J."/>
            <person name="Cherry J.M."/>
            <person name="Stover N.A."/>
            <person name="Krieger C.J."/>
            <person name="del Toro C."/>
            <person name="Ryder H.F."/>
            <person name="Williamson S.C."/>
            <person name="Barbeau R.A."/>
            <person name="Hamilton E.P."/>
            <person name="Orias E."/>
        </authorList>
    </citation>
    <scope>NUCLEOTIDE SEQUENCE [LARGE SCALE GENOMIC DNA]</scope>
    <source>
        <strain evidence="2">SB210</strain>
    </source>
</reference>
<evidence type="ECO:0000313" key="1">
    <source>
        <dbReference type="EMBL" id="EAR87132.2"/>
    </source>
</evidence>
<dbReference type="InParanoid" id="Q22PH7"/>
<protein>
    <submittedName>
        <fullName evidence="1">Uncharacterized protein</fullName>
    </submittedName>
</protein>
<sequence length="573" mass="68920">MINPAMQKIHVQYWFEKQDYCFVFQKQPNQHFKVKIKLFGSYLLDEIFFVNQNINKNQMMDWPIYFQKQELDFEIKQENLLNEIKKYQPIIYEQHREIFQQIIQEKKQITIFKPTIFMEDQSYFAFSVSEGDEKYQLVVEKYQSEQEAQLNYEKINQLINLLSNFQIESAIKKCVLIHNKQGIYIVKQQNDKIYNLDYNIVHELIKSTFIPIFTQDDQLKAIFLQQQNRFEFHLKLIKQLLNYSKDLIQIGIPPQNLKLTEITSIIIEDNNYEPSQFNDDPQSYQIMCELYSKLVLECLNKSEICQRNIQFDQHFNGKNFNQKQIQSNNLTKLIENYYQNLKNNETESSQQILNKLNQFFDLALKIKQMNDKLKTHTFLLSEKNIGEYCLLNSFNLFKIMDVIQFLKENQNIEFCSQIQFNLKEQLFKSIQPIFQYQGNQISEKIRQLLIDNLFHLHENCFSCQKVEHIKQIIFEQTNDINLQYIKQLQNRSPFQIAFSNSLDSFSCIDRKDKFVQIIERYFDEILSQELGEIFNDTCFCYKDIKIQNYLTRNLPNLKKIQYSISQYNTQISG</sequence>
<dbReference type="GeneID" id="7832756"/>
<evidence type="ECO:0000313" key="2">
    <source>
        <dbReference type="Proteomes" id="UP000009168"/>
    </source>
</evidence>
<dbReference type="RefSeq" id="XP_001007377.2">
    <property type="nucleotide sequence ID" value="XM_001007377.2"/>
</dbReference>
<keyword evidence="2" id="KW-1185">Reference proteome</keyword>
<name>Q22PH7_TETTS</name>
<proteinExistence type="predicted"/>